<dbReference type="GO" id="GO:0005829">
    <property type="term" value="C:cytosol"/>
    <property type="evidence" value="ECO:0007669"/>
    <property type="project" value="TreeGrafter"/>
</dbReference>
<dbReference type="KEGG" id="pmes:FX988_00247"/>
<dbReference type="Proteomes" id="UP000464524">
    <property type="component" value="Chromosome"/>
</dbReference>
<evidence type="ECO:0000256" key="3">
    <source>
        <dbReference type="ARBA" id="ARBA00012781"/>
    </source>
</evidence>
<keyword evidence="6 8" id="KW-0862">Zinc</keyword>
<keyword evidence="11" id="KW-1185">Reference proteome</keyword>
<dbReference type="SUPFAM" id="SSF51338">
    <property type="entry name" value="Composite domain of metallo-dependent hydrolases"/>
    <property type="match status" value="1"/>
</dbReference>
<keyword evidence="4 8" id="KW-0479">Metal-binding</keyword>
<dbReference type="EC" id="3.5.4.3" evidence="3 7"/>
<dbReference type="InterPro" id="IPR051607">
    <property type="entry name" value="Metallo-dep_hydrolases"/>
</dbReference>
<keyword evidence="5 8" id="KW-0378">Hydrolase</keyword>
<evidence type="ECO:0000256" key="2">
    <source>
        <dbReference type="ARBA" id="ARBA00006745"/>
    </source>
</evidence>
<accession>A0A857JFS4</accession>
<dbReference type="GO" id="GO:0008270">
    <property type="term" value="F:zinc ion binding"/>
    <property type="evidence" value="ECO:0007669"/>
    <property type="project" value="UniProtKB-UniRule"/>
</dbReference>
<dbReference type="SUPFAM" id="SSF51556">
    <property type="entry name" value="Metallo-dependent hydrolases"/>
    <property type="match status" value="1"/>
</dbReference>
<organism evidence="10 11">
    <name type="scientific">Paraglaciecola mesophila</name>
    <dbReference type="NCBI Taxonomy" id="197222"/>
    <lineage>
        <taxon>Bacteria</taxon>
        <taxon>Pseudomonadati</taxon>
        <taxon>Pseudomonadota</taxon>
        <taxon>Gammaproteobacteria</taxon>
        <taxon>Alteromonadales</taxon>
        <taxon>Alteromonadaceae</taxon>
        <taxon>Paraglaciecola</taxon>
    </lineage>
</organism>
<dbReference type="PANTHER" id="PTHR11271:SF6">
    <property type="entry name" value="GUANINE DEAMINASE"/>
    <property type="match status" value="1"/>
</dbReference>
<comment type="pathway">
    <text evidence="1 8">Purine metabolism; guanine degradation; xanthine from guanine: step 1/1.</text>
</comment>
<dbReference type="AlphaFoldDB" id="A0A857JFS4"/>
<evidence type="ECO:0000256" key="5">
    <source>
        <dbReference type="ARBA" id="ARBA00022801"/>
    </source>
</evidence>
<dbReference type="UniPathway" id="UPA00603">
    <property type="reaction ID" value="UER00660"/>
</dbReference>
<dbReference type="InterPro" id="IPR014311">
    <property type="entry name" value="Guanine_deaminase"/>
</dbReference>
<evidence type="ECO:0000256" key="7">
    <source>
        <dbReference type="NCBIfam" id="TIGR02967"/>
    </source>
</evidence>
<dbReference type="GO" id="GO:0006147">
    <property type="term" value="P:guanine catabolic process"/>
    <property type="evidence" value="ECO:0007669"/>
    <property type="project" value="UniProtKB-UniRule"/>
</dbReference>
<dbReference type="Pfam" id="PF01979">
    <property type="entry name" value="Amidohydro_1"/>
    <property type="match status" value="1"/>
</dbReference>
<evidence type="ECO:0000259" key="9">
    <source>
        <dbReference type="Pfam" id="PF01979"/>
    </source>
</evidence>
<gene>
    <name evidence="10" type="ORF">FX988_00247</name>
</gene>
<evidence type="ECO:0000313" key="11">
    <source>
        <dbReference type="Proteomes" id="UP000464524"/>
    </source>
</evidence>
<dbReference type="InterPro" id="IPR032466">
    <property type="entry name" value="Metal_Hydrolase"/>
</dbReference>
<dbReference type="FunFam" id="3.20.20.140:FF:000022">
    <property type="entry name" value="Guanine deaminase"/>
    <property type="match status" value="1"/>
</dbReference>
<comment type="function">
    <text evidence="8">Catalyzes the hydrolytic deamination of guanine, producing xanthine and ammonia.</text>
</comment>
<evidence type="ECO:0000313" key="10">
    <source>
        <dbReference type="EMBL" id="QHJ10038.1"/>
    </source>
</evidence>
<name>A0A857JFS4_9ALTE</name>
<dbReference type="OrthoDB" id="9787621at2"/>
<dbReference type="Gene3D" id="3.20.20.140">
    <property type="entry name" value="Metal-dependent hydrolases"/>
    <property type="match status" value="1"/>
</dbReference>
<evidence type="ECO:0000256" key="6">
    <source>
        <dbReference type="ARBA" id="ARBA00022833"/>
    </source>
</evidence>
<feature type="domain" description="Amidohydrolase-related" evidence="9">
    <location>
        <begin position="65"/>
        <end position="426"/>
    </location>
</feature>
<dbReference type="NCBIfam" id="TIGR02967">
    <property type="entry name" value="guan_deamin"/>
    <property type="match status" value="1"/>
</dbReference>
<dbReference type="GO" id="GO:0008892">
    <property type="term" value="F:guanine deaminase activity"/>
    <property type="evidence" value="ECO:0007669"/>
    <property type="project" value="UniProtKB-UniRule"/>
</dbReference>
<dbReference type="RefSeq" id="WP_160177970.1">
    <property type="nucleotide sequence ID" value="NZ_CP047656.1"/>
</dbReference>
<sequence length="431" mass="48589">MTTRIYFASILHFPQKTQQPKDNFSYFKDGALVTRNGKIEAIGDAKSLSEQYAEAIPADYRGQLIVPGFIDSHLHFPQTEMLASYGEQLLDWLDNYTFPTEKKFADPEYAAKIADVFLRQLYRHGTTSAMVYSSVHQCAADALFSAAQENNMLLIAGKVCMDRHCPAWLQDTPETAQKESAALIEKWHGKDRLHYAITPRFAPTSTQKQLHALGELAQQYPDVYIQTHLNENLKEIEWVNSLFPDYNGYLDVYDKFNMLRPKSMFGHCIHMQEHEWQRMADSGASIAFCPTSNLFLGSGLFDLNTAEKYNIPVALATDVGAGTTFSMLRTLGEAYKVGQLRGEQLHPLHGFYLMTQGAAVAQELDRQIGNLNPGTDADFVIIDPHFDELTRLRCEEQSEIQEVIFALSMLADDRAITATYIAGKPVYQANT</sequence>
<proteinExistence type="inferred from homology"/>
<dbReference type="Gene3D" id="2.30.40.10">
    <property type="entry name" value="Urease, subunit C, domain 1"/>
    <property type="match status" value="1"/>
</dbReference>
<protein>
    <recommendedName>
        <fullName evidence="3 7">Guanine deaminase</fullName>
        <shortName evidence="8">Guanase</shortName>
        <ecNumber evidence="3 7">3.5.4.3</ecNumber>
    </recommendedName>
    <alternativeName>
        <fullName evidence="8">Guanine aminohydrolase</fullName>
    </alternativeName>
</protein>
<dbReference type="PANTHER" id="PTHR11271">
    <property type="entry name" value="GUANINE DEAMINASE"/>
    <property type="match status" value="1"/>
</dbReference>
<dbReference type="EMBL" id="CP047656">
    <property type="protein sequence ID" value="QHJ10038.1"/>
    <property type="molecule type" value="Genomic_DNA"/>
</dbReference>
<dbReference type="InterPro" id="IPR006680">
    <property type="entry name" value="Amidohydro-rel"/>
</dbReference>
<evidence type="ECO:0000256" key="4">
    <source>
        <dbReference type="ARBA" id="ARBA00022723"/>
    </source>
</evidence>
<comment type="catalytic activity">
    <reaction evidence="8">
        <text>guanine + H2O + H(+) = xanthine + NH4(+)</text>
        <dbReference type="Rhea" id="RHEA:14665"/>
        <dbReference type="ChEBI" id="CHEBI:15377"/>
        <dbReference type="ChEBI" id="CHEBI:15378"/>
        <dbReference type="ChEBI" id="CHEBI:16235"/>
        <dbReference type="ChEBI" id="CHEBI:17712"/>
        <dbReference type="ChEBI" id="CHEBI:28938"/>
        <dbReference type="EC" id="3.5.4.3"/>
    </reaction>
</comment>
<comment type="cofactor">
    <cofactor evidence="8">
        <name>Zn(2+)</name>
        <dbReference type="ChEBI" id="CHEBI:29105"/>
    </cofactor>
    <text evidence="8">Binds 1 zinc ion per subunit.</text>
</comment>
<evidence type="ECO:0000256" key="8">
    <source>
        <dbReference type="RuleBase" id="RU366009"/>
    </source>
</evidence>
<reference evidence="10 11" key="1">
    <citation type="submission" date="2019-12" db="EMBL/GenBank/DDBJ databases">
        <title>Genome sequencing and assembly of endphytes of Porphyra tenera.</title>
        <authorList>
            <person name="Park J.M."/>
            <person name="Shin R."/>
            <person name="Jo S.H."/>
        </authorList>
    </citation>
    <scope>NUCLEOTIDE SEQUENCE [LARGE SCALE GENOMIC DNA]</scope>
    <source>
        <strain evidence="10 11">GPM4</strain>
    </source>
</reference>
<comment type="similarity">
    <text evidence="2 8">Belongs to the metallo-dependent hydrolases superfamily. ATZ/TRZ family.</text>
</comment>
<dbReference type="InterPro" id="IPR011059">
    <property type="entry name" value="Metal-dep_hydrolase_composite"/>
</dbReference>
<evidence type="ECO:0000256" key="1">
    <source>
        <dbReference type="ARBA" id="ARBA00004984"/>
    </source>
</evidence>
<dbReference type="NCBIfam" id="NF006679">
    <property type="entry name" value="PRK09228.1"/>
    <property type="match status" value="1"/>
</dbReference>